<evidence type="ECO:0000313" key="3">
    <source>
        <dbReference type="Proteomes" id="UP000015101"/>
    </source>
</evidence>
<dbReference type="RefSeq" id="XP_009026360.1">
    <property type="nucleotide sequence ID" value="XM_009028112.1"/>
</dbReference>
<evidence type="ECO:0000313" key="2">
    <source>
        <dbReference type="EnsemblMetazoa" id="HelroP179259"/>
    </source>
</evidence>
<protein>
    <submittedName>
        <fullName evidence="1 2">Uncharacterized protein</fullName>
    </submittedName>
</protein>
<dbReference type="CTD" id="20207210"/>
<dbReference type="EnsemblMetazoa" id="HelroT179259">
    <property type="protein sequence ID" value="HelroP179259"/>
    <property type="gene ID" value="HelroG179259"/>
</dbReference>
<reference evidence="1 3" key="2">
    <citation type="journal article" date="2013" name="Nature">
        <title>Insights into bilaterian evolution from three spiralian genomes.</title>
        <authorList>
            <person name="Simakov O."/>
            <person name="Marletaz F."/>
            <person name="Cho S.J."/>
            <person name="Edsinger-Gonzales E."/>
            <person name="Havlak P."/>
            <person name="Hellsten U."/>
            <person name="Kuo D.H."/>
            <person name="Larsson T."/>
            <person name="Lv J."/>
            <person name="Arendt D."/>
            <person name="Savage R."/>
            <person name="Osoegawa K."/>
            <person name="de Jong P."/>
            <person name="Grimwood J."/>
            <person name="Chapman J.A."/>
            <person name="Shapiro H."/>
            <person name="Aerts A."/>
            <person name="Otillar R.P."/>
            <person name="Terry A.Y."/>
            <person name="Boore J.L."/>
            <person name="Grigoriev I.V."/>
            <person name="Lindberg D.R."/>
            <person name="Seaver E.C."/>
            <person name="Weisblat D.A."/>
            <person name="Putnam N.H."/>
            <person name="Rokhsar D.S."/>
        </authorList>
    </citation>
    <scope>NUCLEOTIDE SEQUENCE</scope>
</reference>
<keyword evidence="3" id="KW-1185">Reference proteome</keyword>
<reference evidence="2" key="3">
    <citation type="submission" date="2015-06" db="UniProtKB">
        <authorList>
            <consortium name="EnsemblMetazoa"/>
        </authorList>
    </citation>
    <scope>IDENTIFICATION</scope>
</reference>
<dbReference type="InParanoid" id="T1FEG1"/>
<name>T1FEG1_HELRO</name>
<organism evidence="2 3">
    <name type="scientific">Helobdella robusta</name>
    <name type="common">Californian leech</name>
    <dbReference type="NCBI Taxonomy" id="6412"/>
    <lineage>
        <taxon>Eukaryota</taxon>
        <taxon>Metazoa</taxon>
        <taxon>Spiralia</taxon>
        <taxon>Lophotrochozoa</taxon>
        <taxon>Annelida</taxon>
        <taxon>Clitellata</taxon>
        <taxon>Hirudinea</taxon>
        <taxon>Rhynchobdellida</taxon>
        <taxon>Glossiphoniidae</taxon>
        <taxon>Helobdella</taxon>
    </lineage>
</organism>
<dbReference type="Proteomes" id="UP000015101">
    <property type="component" value="Unassembled WGS sequence"/>
</dbReference>
<dbReference type="AlphaFoldDB" id="T1FEG1"/>
<gene>
    <name evidence="2" type="primary">20207210</name>
    <name evidence="1" type="ORF">HELRODRAFT_179259</name>
</gene>
<dbReference type="KEGG" id="hro:HELRODRAFT_179259"/>
<sequence>MSNQTSAKNSVIELVEKAVQERHIQMFLRMSQHSKPNCNHLKNLMEDQEKNMCVNLAIYQKLLLKKAVIKIASELESYEIDMVIKQMWKALINQLNRQLNKLLLEEKIILQISKLTGDMIKTLIDKMINEFISEINIQPNNQYI</sequence>
<reference evidence="3" key="1">
    <citation type="submission" date="2012-12" db="EMBL/GenBank/DDBJ databases">
        <authorList>
            <person name="Hellsten U."/>
            <person name="Grimwood J."/>
            <person name="Chapman J.A."/>
            <person name="Shapiro H."/>
            <person name="Aerts A."/>
            <person name="Otillar R.P."/>
            <person name="Terry A.Y."/>
            <person name="Boore J.L."/>
            <person name="Simakov O."/>
            <person name="Marletaz F."/>
            <person name="Cho S.-J."/>
            <person name="Edsinger-Gonzales E."/>
            <person name="Havlak P."/>
            <person name="Kuo D.-H."/>
            <person name="Larsson T."/>
            <person name="Lv J."/>
            <person name="Arendt D."/>
            <person name="Savage R."/>
            <person name="Osoegawa K."/>
            <person name="de Jong P."/>
            <person name="Lindberg D.R."/>
            <person name="Seaver E.C."/>
            <person name="Weisblat D.A."/>
            <person name="Putnam N.H."/>
            <person name="Grigoriev I.V."/>
            <person name="Rokhsar D.S."/>
        </authorList>
    </citation>
    <scope>NUCLEOTIDE SEQUENCE</scope>
</reference>
<dbReference type="EMBL" id="AMQM01006796">
    <property type="status" value="NOT_ANNOTATED_CDS"/>
    <property type="molecule type" value="Genomic_DNA"/>
</dbReference>
<dbReference type="EMBL" id="KB097519">
    <property type="protein sequence ID" value="ESN95489.1"/>
    <property type="molecule type" value="Genomic_DNA"/>
</dbReference>
<evidence type="ECO:0000313" key="1">
    <source>
        <dbReference type="EMBL" id="ESN95489.1"/>
    </source>
</evidence>
<dbReference type="GeneID" id="20207210"/>
<proteinExistence type="predicted"/>
<accession>T1FEG1</accession>
<dbReference type="HOGENOM" id="CLU_1857429_0_0_1"/>